<feature type="binding site" evidence="3">
    <location>
        <begin position="16"/>
        <end position="23"/>
    </location>
    <ligand>
        <name>GTP</name>
        <dbReference type="ChEBI" id="CHEBI:37565"/>
    </ligand>
</feature>
<gene>
    <name evidence="5" type="ORF">HINF_LOCUS13027</name>
    <name evidence="6" type="ORF">HINF_LOCUS20805</name>
</gene>
<dbReference type="EMBL" id="CAXDID020000056">
    <property type="protein sequence ID" value="CAL6007785.1"/>
    <property type="molecule type" value="Genomic_DNA"/>
</dbReference>
<dbReference type="InterPro" id="IPR006689">
    <property type="entry name" value="Small_GTPase_ARF/SAR"/>
</dbReference>
<name>A0AA86NUB1_9EUKA</name>
<dbReference type="GO" id="GO:0005525">
    <property type="term" value="F:GTP binding"/>
    <property type="evidence" value="ECO:0007669"/>
    <property type="project" value="UniProtKB-KW"/>
</dbReference>
<dbReference type="GO" id="GO:0046872">
    <property type="term" value="F:metal ion binding"/>
    <property type="evidence" value="ECO:0007669"/>
    <property type="project" value="UniProtKB-KW"/>
</dbReference>
<feature type="binding site" evidence="3">
    <location>
        <position position="60"/>
    </location>
    <ligand>
        <name>GTP</name>
        <dbReference type="ChEBI" id="CHEBI:37565"/>
    </ligand>
</feature>
<dbReference type="EMBL" id="CATOUU010000341">
    <property type="protein sequence ID" value="CAI9925382.1"/>
    <property type="molecule type" value="Genomic_DNA"/>
</dbReference>
<dbReference type="InterPro" id="IPR024156">
    <property type="entry name" value="Small_GTPase_ARF"/>
</dbReference>
<reference evidence="5" key="1">
    <citation type="submission" date="2023-06" db="EMBL/GenBank/DDBJ databases">
        <authorList>
            <person name="Kurt Z."/>
        </authorList>
    </citation>
    <scope>NUCLEOTIDE SEQUENCE</scope>
</reference>
<dbReference type="PRINTS" id="PR00328">
    <property type="entry name" value="SAR1GTPBP"/>
</dbReference>
<protein>
    <submittedName>
        <fullName evidence="5">ADP-ribosylation factor 1</fullName>
    </submittedName>
    <submittedName>
        <fullName evidence="6">ADP-ribosylation_factor 1</fullName>
    </submittedName>
</protein>
<keyword evidence="2 3" id="KW-0342">GTP-binding</keyword>
<dbReference type="SMART" id="SM00177">
    <property type="entry name" value="ARF"/>
    <property type="match status" value="1"/>
</dbReference>
<proteinExistence type="predicted"/>
<reference evidence="6 7" key="2">
    <citation type="submission" date="2024-07" db="EMBL/GenBank/DDBJ databases">
        <authorList>
            <person name="Akdeniz Z."/>
        </authorList>
    </citation>
    <scope>NUCLEOTIDE SEQUENCE [LARGE SCALE GENOMIC DNA]</scope>
</reference>
<dbReference type="Gene3D" id="3.40.50.300">
    <property type="entry name" value="P-loop containing nucleotide triphosphate hydrolases"/>
    <property type="match status" value="1"/>
</dbReference>
<dbReference type="Proteomes" id="UP001642409">
    <property type="component" value="Unassembled WGS sequence"/>
</dbReference>
<dbReference type="PROSITE" id="PS51417">
    <property type="entry name" value="ARF"/>
    <property type="match status" value="1"/>
</dbReference>
<dbReference type="InterPro" id="IPR027417">
    <property type="entry name" value="P-loop_NTPase"/>
</dbReference>
<evidence type="ECO:0000256" key="2">
    <source>
        <dbReference type="ARBA" id="ARBA00023134"/>
    </source>
</evidence>
<dbReference type="GO" id="GO:0003924">
    <property type="term" value="F:GTPase activity"/>
    <property type="evidence" value="ECO:0007669"/>
    <property type="project" value="InterPro"/>
</dbReference>
<keyword evidence="1 3" id="KW-0547">Nucleotide-binding</keyword>
<dbReference type="SUPFAM" id="SSF52540">
    <property type="entry name" value="P-loop containing nucleoside triphosphate hydrolases"/>
    <property type="match status" value="1"/>
</dbReference>
<sequence>MGCCAVKTEHRVILRGLSSSGKTSIFNQLFLIDTAIPRVGHNVETLKHKRHIVTFEDFSGSVKARQLWYHYYYDTDFIIYVVDSCETDQYRINEAKEEIHEISNNNEIYNLPLVILANKSDIRKLSNEEIIDLYNLDSIGRVWKIFNTSIYDKESILNVVDWICIV</sequence>
<evidence type="ECO:0000313" key="5">
    <source>
        <dbReference type="EMBL" id="CAI9925382.1"/>
    </source>
</evidence>
<keyword evidence="4" id="KW-0479">Metal-binding</keyword>
<organism evidence="5">
    <name type="scientific">Hexamita inflata</name>
    <dbReference type="NCBI Taxonomy" id="28002"/>
    <lineage>
        <taxon>Eukaryota</taxon>
        <taxon>Metamonada</taxon>
        <taxon>Diplomonadida</taxon>
        <taxon>Hexamitidae</taxon>
        <taxon>Hexamitinae</taxon>
        <taxon>Hexamita</taxon>
    </lineage>
</organism>
<evidence type="ECO:0000256" key="1">
    <source>
        <dbReference type="ARBA" id="ARBA00022741"/>
    </source>
</evidence>
<dbReference type="Pfam" id="PF00025">
    <property type="entry name" value="Arf"/>
    <property type="match status" value="1"/>
</dbReference>
<evidence type="ECO:0000313" key="7">
    <source>
        <dbReference type="Proteomes" id="UP001642409"/>
    </source>
</evidence>
<dbReference type="PANTHER" id="PTHR11711">
    <property type="entry name" value="ADP RIBOSYLATION FACTOR-RELATED"/>
    <property type="match status" value="1"/>
</dbReference>
<keyword evidence="7" id="KW-1185">Reference proteome</keyword>
<evidence type="ECO:0000256" key="4">
    <source>
        <dbReference type="PIRSR" id="PIRSR606689-2"/>
    </source>
</evidence>
<evidence type="ECO:0000313" key="6">
    <source>
        <dbReference type="EMBL" id="CAL6007785.1"/>
    </source>
</evidence>
<feature type="binding site" evidence="3">
    <location>
        <begin position="118"/>
        <end position="121"/>
    </location>
    <ligand>
        <name>GTP</name>
        <dbReference type="ChEBI" id="CHEBI:37565"/>
    </ligand>
</feature>
<feature type="binding site" evidence="4">
    <location>
        <position position="23"/>
    </location>
    <ligand>
        <name>Mg(2+)</name>
        <dbReference type="ChEBI" id="CHEBI:18420"/>
    </ligand>
</feature>
<accession>A0AA86NUB1</accession>
<comment type="caution">
    <text evidence="5">The sequence shown here is derived from an EMBL/GenBank/DDBJ whole genome shotgun (WGS) entry which is preliminary data.</text>
</comment>
<evidence type="ECO:0000256" key="3">
    <source>
        <dbReference type="PIRSR" id="PIRSR606689-1"/>
    </source>
</evidence>
<dbReference type="AlphaFoldDB" id="A0AA86NUB1"/>
<keyword evidence="4" id="KW-0460">Magnesium</keyword>